<accession>A0A8S3BNG0</accession>
<dbReference type="Proteomes" id="UP000676336">
    <property type="component" value="Unassembled WGS sequence"/>
</dbReference>
<comment type="caution">
    <text evidence="2">The sequence shown here is derived from an EMBL/GenBank/DDBJ whole genome shotgun (WGS) entry which is preliminary data.</text>
</comment>
<evidence type="ECO:0000313" key="1">
    <source>
        <dbReference type="EMBL" id="CAF4780696.1"/>
    </source>
</evidence>
<evidence type="ECO:0000313" key="3">
    <source>
        <dbReference type="Proteomes" id="UP000676336"/>
    </source>
</evidence>
<dbReference type="AlphaFoldDB" id="A0A8S3BNG0"/>
<dbReference type="EMBL" id="CAJOBI010143930">
    <property type="protein sequence ID" value="CAF4780696.1"/>
    <property type="molecule type" value="Genomic_DNA"/>
</dbReference>
<sequence length="61" mass="7125">MGQQFPNALQSQRAAVLLLQQQQQQQQPQQQQQQQKALFQNYGQESNTYQTTITADDPYIR</sequence>
<organism evidence="2 3">
    <name type="scientific">Rotaria magnacalcarata</name>
    <dbReference type="NCBI Taxonomy" id="392030"/>
    <lineage>
        <taxon>Eukaryota</taxon>
        <taxon>Metazoa</taxon>
        <taxon>Spiralia</taxon>
        <taxon>Gnathifera</taxon>
        <taxon>Rotifera</taxon>
        <taxon>Eurotatoria</taxon>
        <taxon>Bdelloidea</taxon>
        <taxon>Philodinida</taxon>
        <taxon>Philodinidae</taxon>
        <taxon>Rotaria</taxon>
    </lineage>
</organism>
<proteinExistence type="predicted"/>
<dbReference type="EMBL" id="CAJOBI010153489">
    <property type="protein sequence ID" value="CAF4821150.1"/>
    <property type="molecule type" value="Genomic_DNA"/>
</dbReference>
<gene>
    <name evidence="1" type="ORF">SMN809_LOCUS46332</name>
    <name evidence="2" type="ORF">SMN809_LOCUS48051</name>
</gene>
<feature type="non-terminal residue" evidence="2">
    <location>
        <position position="1"/>
    </location>
</feature>
<name>A0A8S3BNG0_9BILA</name>
<protein>
    <submittedName>
        <fullName evidence="2">Uncharacterized protein</fullName>
    </submittedName>
</protein>
<evidence type="ECO:0000313" key="2">
    <source>
        <dbReference type="EMBL" id="CAF4821150.1"/>
    </source>
</evidence>
<reference evidence="2" key="1">
    <citation type="submission" date="2021-02" db="EMBL/GenBank/DDBJ databases">
        <authorList>
            <person name="Nowell W R."/>
        </authorList>
    </citation>
    <scope>NUCLEOTIDE SEQUENCE</scope>
</reference>